<dbReference type="PROSITE" id="PS01124">
    <property type="entry name" value="HTH_ARAC_FAMILY_2"/>
    <property type="match status" value="1"/>
</dbReference>
<evidence type="ECO:0000313" key="7">
    <source>
        <dbReference type="Proteomes" id="UP000031521"/>
    </source>
</evidence>
<dbReference type="GO" id="GO:0043565">
    <property type="term" value="F:sequence-specific DNA binding"/>
    <property type="evidence" value="ECO:0007669"/>
    <property type="project" value="InterPro"/>
</dbReference>
<evidence type="ECO:0000256" key="2">
    <source>
        <dbReference type="ARBA" id="ARBA00023125"/>
    </source>
</evidence>
<sequence length="307" mass="33283">MGVAAGPAWATDERRRLFRVAGVRRLRFGGFSSPLCRCYVLSMRYHHLARHHGVELYEASFSRQTFARHAHEGFAIGAIAEGAGGYVCRGESLMLPAGSLSLMNPEEPHTGHAAAGHVRYTMLYASEAAVRAMLGLRELRGFSALAPRDRGLRLTRALARLAHVLNTPEPSDRPLAVDEALHEVLLLAFSQYGGAELRPAGREPAAVRLLRARIAAGIAAGEALSLSDLAEEAGLSPSYLIRSIRRATGLTPHAHVVRARLDHARRSLLEGLPAAEAALAAGFCDQAHLIRQFRRHYGVTPGALIRH</sequence>
<evidence type="ECO:0000256" key="3">
    <source>
        <dbReference type="ARBA" id="ARBA00023159"/>
    </source>
</evidence>
<keyword evidence="7" id="KW-1185">Reference proteome</keyword>
<dbReference type="EMBL" id="CP004393">
    <property type="protein sequence ID" value="AJE45821.1"/>
    <property type="molecule type" value="Genomic_DNA"/>
</dbReference>
<dbReference type="STRING" id="1208324.P73_1106"/>
<dbReference type="GO" id="GO:0003700">
    <property type="term" value="F:DNA-binding transcription factor activity"/>
    <property type="evidence" value="ECO:0007669"/>
    <property type="project" value="InterPro"/>
</dbReference>
<feature type="domain" description="HTH araC/xylS-type" evidence="5">
    <location>
        <begin position="204"/>
        <end position="307"/>
    </location>
</feature>
<dbReference type="PANTHER" id="PTHR46796">
    <property type="entry name" value="HTH-TYPE TRANSCRIPTIONAL ACTIVATOR RHAS-RELATED"/>
    <property type="match status" value="1"/>
</dbReference>
<keyword evidence="4" id="KW-0804">Transcription</keyword>
<dbReference type="SUPFAM" id="SSF46689">
    <property type="entry name" value="Homeodomain-like"/>
    <property type="match status" value="2"/>
</dbReference>
<dbReference type="PROSITE" id="PS00041">
    <property type="entry name" value="HTH_ARAC_FAMILY_1"/>
    <property type="match status" value="1"/>
</dbReference>
<dbReference type="Proteomes" id="UP000031521">
    <property type="component" value="Chromosome"/>
</dbReference>
<evidence type="ECO:0000256" key="1">
    <source>
        <dbReference type="ARBA" id="ARBA00023015"/>
    </source>
</evidence>
<dbReference type="Pfam" id="PF12833">
    <property type="entry name" value="HTH_18"/>
    <property type="match status" value="1"/>
</dbReference>
<gene>
    <name evidence="6" type="ORF">P73_1106</name>
</gene>
<dbReference type="SMART" id="SM00342">
    <property type="entry name" value="HTH_ARAC"/>
    <property type="match status" value="1"/>
</dbReference>
<dbReference type="InterPro" id="IPR018060">
    <property type="entry name" value="HTH_AraC"/>
</dbReference>
<dbReference type="SUPFAM" id="SSF51215">
    <property type="entry name" value="Regulatory protein AraC"/>
    <property type="match status" value="1"/>
</dbReference>
<proteinExistence type="predicted"/>
<dbReference type="Gene3D" id="1.10.10.60">
    <property type="entry name" value="Homeodomain-like"/>
    <property type="match status" value="1"/>
</dbReference>
<keyword evidence="2" id="KW-0238">DNA-binding</keyword>
<dbReference type="InterPro" id="IPR037923">
    <property type="entry name" value="HTH-like"/>
</dbReference>
<dbReference type="InterPro" id="IPR018062">
    <property type="entry name" value="HTH_AraC-typ_CS"/>
</dbReference>
<dbReference type="HOGENOM" id="CLU_000445_88_16_5"/>
<accession>A0A0B5DYM2</accession>
<dbReference type="InterPro" id="IPR003313">
    <property type="entry name" value="AraC-bd"/>
</dbReference>
<dbReference type="AlphaFoldDB" id="A0A0B5DYM2"/>
<protein>
    <submittedName>
        <fullName evidence="6">AraC family transcriptional regulator</fullName>
    </submittedName>
</protein>
<reference evidence="6 7" key="1">
    <citation type="journal article" date="2014" name="Int. J. Syst. Evol. Microbiol.">
        <title>Celeribacter indicus sp. nov., a polycyclic aromatic hydrocarbon-degrading bacterium from deep-sea sediment and reclassification of Huaishuia halophila as Celeribacter halophilus comb. nov.</title>
        <authorList>
            <person name="Lai Q."/>
            <person name="Cao J."/>
            <person name="Yuan J."/>
            <person name="Li F."/>
            <person name="Shao Z."/>
        </authorList>
    </citation>
    <scope>NUCLEOTIDE SEQUENCE [LARGE SCALE GENOMIC DNA]</scope>
    <source>
        <strain evidence="6">P73</strain>
    </source>
</reference>
<name>A0A0B5DYM2_9RHOB</name>
<keyword evidence="1" id="KW-0805">Transcription regulation</keyword>
<dbReference type="KEGG" id="cid:P73_1106"/>
<organism evidence="6 7">
    <name type="scientific">Celeribacter indicus</name>
    <dbReference type="NCBI Taxonomy" id="1208324"/>
    <lineage>
        <taxon>Bacteria</taxon>
        <taxon>Pseudomonadati</taxon>
        <taxon>Pseudomonadota</taxon>
        <taxon>Alphaproteobacteria</taxon>
        <taxon>Rhodobacterales</taxon>
        <taxon>Roseobacteraceae</taxon>
        <taxon>Celeribacter</taxon>
    </lineage>
</organism>
<dbReference type="Pfam" id="PF02311">
    <property type="entry name" value="AraC_binding"/>
    <property type="match status" value="1"/>
</dbReference>
<dbReference type="InterPro" id="IPR009057">
    <property type="entry name" value="Homeodomain-like_sf"/>
</dbReference>
<dbReference type="PANTHER" id="PTHR46796:SF2">
    <property type="entry name" value="TRANSCRIPTIONAL REGULATORY PROTEIN"/>
    <property type="match status" value="1"/>
</dbReference>
<evidence type="ECO:0000259" key="5">
    <source>
        <dbReference type="PROSITE" id="PS01124"/>
    </source>
</evidence>
<dbReference type="InterPro" id="IPR050204">
    <property type="entry name" value="AraC_XylS_family_regulators"/>
</dbReference>
<evidence type="ECO:0000313" key="6">
    <source>
        <dbReference type="EMBL" id="AJE45821.1"/>
    </source>
</evidence>
<keyword evidence="3" id="KW-0010">Activator</keyword>
<evidence type="ECO:0000256" key="4">
    <source>
        <dbReference type="ARBA" id="ARBA00023163"/>
    </source>
</evidence>